<feature type="domain" description="Methyltransferase" evidence="1">
    <location>
        <begin position="51"/>
        <end position="144"/>
    </location>
</feature>
<dbReference type="GO" id="GO:0032259">
    <property type="term" value="P:methylation"/>
    <property type="evidence" value="ECO:0007669"/>
    <property type="project" value="UniProtKB-KW"/>
</dbReference>
<evidence type="ECO:0000259" key="1">
    <source>
        <dbReference type="Pfam" id="PF13649"/>
    </source>
</evidence>
<keyword evidence="2" id="KW-0489">Methyltransferase</keyword>
<dbReference type="SUPFAM" id="SSF53335">
    <property type="entry name" value="S-adenosyl-L-methionine-dependent methyltransferases"/>
    <property type="match status" value="1"/>
</dbReference>
<protein>
    <submittedName>
        <fullName evidence="2">Class I SAM-dependent methyltransferase</fullName>
    </submittedName>
</protein>
<dbReference type="CDD" id="cd02440">
    <property type="entry name" value="AdoMet_MTases"/>
    <property type="match status" value="1"/>
</dbReference>
<reference evidence="3" key="1">
    <citation type="journal article" date="2019" name="Int. J. Syst. Evol. Microbiol.">
        <title>The Global Catalogue of Microorganisms (GCM) 10K type strain sequencing project: providing services to taxonomists for standard genome sequencing and annotation.</title>
        <authorList>
            <consortium name="The Broad Institute Genomics Platform"/>
            <consortium name="The Broad Institute Genome Sequencing Center for Infectious Disease"/>
            <person name="Wu L."/>
            <person name="Ma J."/>
        </authorList>
    </citation>
    <scope>NUCLEOTIDE SEQUENCE [LARGE SCALE GENOMIC DNA]</scope>
    <source>
        <strain evidence="3">CGMCC 4.7152</strain>
    </source>
</reference>
<dbReference type="Proteomes" id="UP001595912">
    <property type="component" value="Unassembled WGS sequence"/>
</dbReference>
<dbReference type="GO" id="GO:0008168">
    <property type="term" value="F:methyltransferase activity"/>
    <property type="evidence" value="ECO:0007669"/>
    <property type="project" value="UniProtKB-KW"/>
</dbReference>
<dbReference type="Pfam" id="PF13649">
    <property type="entry name" value="Methyltransf_25"/>
    <property type="match status" value="1"/>
</dbReference>
<accession>A0ABV9W7E3</accession>
<keyword evidence="2" id="KW-0808">Transferase</keyword>
<dbReference type="EMBL" id="JBHSIU010000046">
    <property type="protein sequence ID" value="MFC5003213.1"/>
    <property type="molecule type" value="Genomic_DNA"/>
</dbReference>
<keyword evidence="3" id="KW-1185">Reference proteome</keyword>
<gene>
    <name evidence="2" type="ORF">ACFPIJ_35955</name>
</gene>
<evidence type="ECO:0000313" key="3">
    <source>
        <dbReference type="Proteomes" id="UP001595912"/>
    </source>
</evidence>
<dbReference type="InterPro" id="IPR029063">
    <property type="entry name" value="SAM-dependent_MTases_sf"/>
</dbReference>
<sequence>MGDEDRLARLARGWDEAAAGYEAYYVPRFAPWVADAVAAVTAGPLPDGPVLVPCCGTFPELPVLAAGLPDRVVAGLDLSAGMVRLAAARASACPRATVEQGDASTLSERWTGRCAAVVSVFGLQQLPAPDAAIGSWAAALRPGGVLSVLFWPRYTEADGPFARLGEVVHGHVPAGDDGWQDRLVPALTAAGLVVERDERPAHPMSHPDAATFFDAHTRAGPGRPLATARGAAFVDRLRAEFLAASPPGVWSHRPNARHLVARRWD</sequence>
<comment type="caution">
    <text evidence="2">The sequence shown here is derived from an EMBL/GenBank/DDBJ whole genome shotgun (WGS) entry which is preliminary data.</text>
</comment>
<dbReference type="RefSeq" id="WP_380122013.1">
    <property type="nucleotide sequence ID" value="NZ_JBHSIU010000046.1"/>
</dbReference>
<dbReference type="InterPro" id="IPR041698">
    <property type="entry name" value="Methyltransf_25"/>
</dbReference>
<evidence type="ECO:0000313" key="2">
    <source>
        <dbReference type="EMBL" id="MFC5003213.1"/>
    </source>
</evidence>
<organism evidence="2 3">
    <name type="scientific">Dactylosporangium cerinum</name>
    <dbReference type="NCBI Taxonomy" id="1434730"/>
    <lineage>
        <taxon>Bacteria</taxon>
        <taxon>Bacillati</taxon>
        <taxon>Actinomycetota</taxon>
        <taxon>Actinomycetes</taxon>
        <taxon>Micromonosporales</taxon>
        <taxon>Micromonosporaceae</taxon>
        <taxon>Dactylosporangium</taxon>
    </lineage>
</organism>
<proteinExistence type="predicted"/>
<dbReference type="Gene3D" id="3.40.50.150">
    <property type="entry name" value="Vaccinia Virus protein VP39"/>
    <property type="match status" value="1"/>
</dbReference>
<name>A0ABV9W7E3_9ACTN</name>